<comment type="similarity">
    <text evidence="2">Belongs to the bacterial solute-binding protein 2 family.</text>
</comment>
<dbReference type="Gene3D" id="3.40.50.2300">
    <property type="match status" value="2"/>
</dbReference>
<dbReference type="GO" id="GO:0030246">
    <property type="term" value="F:carbohydrate binding"/>
    <property type="evidence" value="ECO:0007669"/>
    <property type="project" value="UniProtKB-ARBA"/>
</dbReference>
<gene>
    <name evidence="6" type="primary">torT</name>
    <name evidence="6" type="ORF">E6H03_08115</name>
</gene>
<evidence type="ECO:0000256" key="1">
    <source>
        <dbReference type="ARBA" id="ARBA00004196"/>
    </source>
</evidence>
<dbReference type="InterPro" id="IPR025997">
    <property type="entry name" value="SBP_2_dom"/>
</dbReference>
<keyword evidence="3 4" id="KW-0732">Signal</keyword>
<sequence>MSGRVRRILAALVIAAFVVTLVSAQPGARAQGTKWYPWPVLSYYGSYDVSTKKASGMPATGLAGPKSEMWTPPTPKKPYTIGVSFPHLKDSYWLAVDYGIIDEAKQLGVGINLVAAAGYTEITQQINQVENLANQSVDGIIFAGISYSAQDSLVDRVSKKMPVIEVINDIRASKIAAKALVSFYDMGYQSGVFVAEDSKGRTQVTVAFLPGPAGSGWAPDTLEGFKAATEKLAPGRVKIVDVKYGDTGKNIQLALAEDILNTYPKLDYLVGNAVMAGAAPDAVA</sequence>
<comment type="subcellular location">
    <subcellularLocation>
        <location evidence="1">Cell envelope</location>
    </subcellularLocation>
</comment>
<feature type="signal peptide" evidence="4">
    <location>
        <begin position="1"/>
        <end position="24"/>
    </location>
</feature>
<dbReference type="GO" id="GO:0030313">
    <property type="term" value="C:cell envelope"/>
    <property type="evidence" value="ECO:0007669"/>
    <property type="project" value="UniProtKB-SubCell"/>
</dbReference>
<dbReference type="InterPro" id="IPR028082">
    <property type="entry name" value="Peripla_BP_I"/>
</dbReference>
<dbReference type="NCBIfam" id="NF008185">
    <property type="entry name" value="PRK10936.1"/>
    <property type="match status" value="1"/>
</dbReference>
<dbReference type="PANTHER" id="PTHR46847">
    <property type="entry name" value="D-ALLOSE-BINDING PERIPLASMIC PROTEIN-RELATED"/>
    <property type="match status" value="1"/>
</dbReference>
<evidence type="ECO:0000256" key="2">
    <source>
        <dbReference type="ARBA" id="ARBA00007639"/>
    </source>
</evidence>
<evidence type="ECO:0000313" key="6">
    <source>
        <dbReference type="EMBL" id="TMI80585.1"/>
    </source>
</evidence>
<proteinExistence type="inferred from homology"/>
<dbReference type="EMBL" id="VBAN01000251">
    <property type="protein sequence ID" value="TMI80585.1"/>
    <property type="molecule type" value="Genomic_DNA"/>
</dbReference>
<feature type="non-terminal residue" evidence="6">
    <location>
        <position position="284"/>
    </location>
</feature>
<dbReference type="Pfam" id="PF13407">
    <property type="entry name" value="Peripla_BP_4"/>
    <property type="match status" value="1"/>
</dbReference>
<dbReference type="Proteomes" id="UP000318093">
    <property type="component" value="Unassembled WGS sequence"/>
</dbReference>
<evidence type="ECO:0000256" key="4">
    <source>
        <dbReference type="SAM" id="SignalP"/>
    </source>
</evidence>
<dbReference type="CDD" id="cd06306">
    <property type="entry name" value="PBP1_TorT-like"/>
    <property type="match status" value="1"/>
</dbReference>
<reference evidence="6 7" key="1">
    <citation type="journal article" date="2019" name="Nat. Microbiol.">
        <title>Mediterranean grassland soil C-N compound turnover is dependent on rainfall and depth, and is mediated by genomically divergent microorganisms.</title>
        <authorList>
            <person name="Diamond S."/>
            <person name="Andeer P.F."/>
            <person name="Li Z."/>
            <person name="Crits-Christoph A."/>
            <person name="Burstein D."/>
            <person name="Anantharaman K."/>
            <person name="Lane K.R."/>
            <person name="Thomas B.C."/>
            <person name="Pan C."/>
            <person name="Northen T.R."/>
            <person name="Banfield J.F."/>
        </authorList>
    </citation>
    <scope>NUCLEOTIDE SEQUENCE [LARGE SCALE GENOMIC DNA]</scope>
    <source>
        <strain evidence="6">NP_6</strain>
    </source>
</reference>
<name>A0A537JAR3_9BACT</name>
<comment type="caution">
    <text evidence="6">The sequence shown here is derived from an EMBL/GenBank/DDBJ whole genome shotgun (WGS) entry which is preliminary data.</text>
</comment>
<accession>A0A537JAR3</accession>
<evidence type="ECO:0000259" key="5">
    <source>
        <dbReference type="Pfam" id="PF13407"/>
    </source>
</evidence>
<feature type="chain" id="PRO_5022203786" evidence="4">
    <location>
        <begin position="25"/>
        <end position="284"/>
    </location>
</feature>
<feature type="domain" description="Periplasmic binding protein" evidence="5">
    <location>
        <begin position="81"/>
        <end position="280"/>
    </location>
</feature>
<protein>
    <submittedName>
        <fullName evidence="6">TMAO reductase system periplasmic protein TorT</fullName>
    </submittedName>
</protein>
<dbReference type="PANTHER" id="PTHR46847:SF1">
    <property type="entry name" value="D-ALLOSE-BINDING PERIPLASMIC PROTEIN-RELATED"/>
    <property type="match status" value="1"/>
</dbReference>
<organism evidence="6 7">
    <name type="scientific">Candidatus Segetimicrobium genomatis</name>
    <dbReference type="NCBI Taxonomy" id="2569760"/>
    <lineage>
        <taxon>Bacteria</taxon>
        <taxon>Bacillati</taxon>
        <taxon>Candidatus Sysuimicrobiota</taxon>
        <taxon>Candidatus Sysuimicrobiia</taxon>
        <taxon>Candidatus Sysuimicrobiales</taxon>
        <taxon>Candidatus Segetimicrobiaceae</taxon>
        <taxon>Candidatus Segetimicrobium</taxon>
    </lineage>
</organism>
<dbReference type="AlphaFoldDB" id="A0A537JAR3"/>
<evidence type="ECO:0000256" key="3">
    <source>
        <dbReference type="ARBA" id="ARBA00022729"/>
    </source>
</evidence>
<evidence type="ECO:0000313" key="7">
    <source>
        <dbReference type="Proteomes" id="UP000318093"/>
    </source>
</evidence>
<dbReference type="SUPFAM" id="SSF53822">
    <property type="entry name" value="Periplasmic binding protein-like I"/>
    <property type="match status" value="1"/>
</dbReference>